<evidence type="ECO:0000259" key="8">
    <source>
        <dbReference type="PROSITE" id="PS50290"/>
    </source>
</evidence>
<evidence type="ECO:0000256" key="1">
    <source>
        <dbReference type="ARBA" id="ARBA00008941"/>
    </source>
</evidence>
<dbReference type="PROSITE" id="PS50053">
    <property type="entry name" value="UBIQUITIN_2"/>
    <property type="match status" value="2"/>
</dbReference>
<dbReference type="Pfam" id="PF00454">
    <property type="entry name" value="PI3_PI4_kinase"/>
    <property type="match status" value="1"/>
</dbReference>
<dbReference type="GO" id="GO:0004430">
    <property type="term" value="F:1-phosphatidylinositol 4-kinase activity"/>
    <property type="evidence" value="ECO:0007669"/>
    <property type="project" value="UniProtKB-EC"/>
</dbReference>
<evidence type="ECO:0000313" key="10">
    <source>
        <dbReference type="RefSeq" id="XP_022157795.1"/>
    </source>
</evidence>
<reference evidence="10" key="1">
    <citation type="submission" date="2025-08" db="UniProtKB">
        <authorList>
            <consortium name="RefSeq"/>
        </authorList>
    </citation>
    <scope>IDENTIFICATION</scope>
</reference>
<organism evidence="9 10">
    <name type="scientific">Momordica charantia</name>
    <name type="common">Bitter gourd</name>
    <name type="synonym">Balsam pear</name>
    <dbReference type="NCBI Taxonomy" id="3673"/>
    <lineage>
        <taxon>Eukaryota</taxon>
        <taxon>Viridiplantae</taxon>
        <taxon>Streptophyta</taxon>
        <taxon>Embryophyta</taxon>
        <taxon>Tracheophyta</taxon>
        <taxon>Spermatophyta</taxon>
        <taxon>Magnoliopsida</taxon>
        <taxon>eudicotyledons</taxon>
        <taxon>Gunneridae</taxon>
        <taxon>Pentapetalae</taxon>
        <taxon>rosids</taxon>
        <taxon>fabids</taxon>
        <taxon>Cucurbitales</taxon>
        <taxon>Cucurbitaceae</taxon>
        <taxon>Momordiceae</taxon>
        <taxon>Momordica</taxon>
    </lineage>
</organism>
<dbReference type="InterPro" id="IPR000626">
    <property type="entry name" value="Ubiquitin-like_dom"/>
</dbReference>
<dbReference type="InterPro" id="IPR044571">
    <property type="entry name" value="P4KG1-8"/>
</dbReference>
<evidence type="ECO:0000256" key="3">
    <source>
        <dbReference type="ARBA" id="ARBA00022679"/>
    </source>
</evidence>
<feature type="domain" description="Ubiquitin-like" evidence="7">
    <location>
        <begin position="53"/>
        <end position="106"/>
    </location>
</feature>
<keyword evidence="3" id="KW-0808">Transferase</keyword>
<feature type="domain" description="PI3K/PI4K catalytic" evidence="8">
    <location>
        <begin position="286"/>
        <end position="579"/>
    </location>
</feature>
<dbReference type="GO" id="GO:0005524">
    <property type="term" value="F:ATP binding"/>
    <property type="evidence" value="ECO:0007669"/>
    <property type="project" value="UniProtKB-KW"/>
</dbReference>
<keyword evidence="6" id="KW-0067">ATP-binding</keyword>
<feature type="domain" description="Ubiquitin-like" evidence="7">
    <location>
        <begin position="113"/>
        <end position="188"/>
    </location>
</feature>
<keyword evidence="4" id="KW-0547">Nucleotide-binding</keyword>
<proteinExistence type="inferred from homology"/>
<dbReference type="GeneID" id="111024414"/>
<evidence type="ECO:0000256" key="5">
    <source>
        <dbReference type="ARBA" id="ARBA00022777"/>
    </source>
</evidence>
<dbReference type="AlphaFoldDB" id="A0A6J1DU29"/>
<evidence type="ECO:0000256" key="4">
    <source>
        <dbReference type="ARBA" id="ARBA00022741"/>
    </source>
</evidence>
<dbReference type="PANTHER" id="PTHR45800:SF24">
    <property type="entry name" value="PHOSPHATIDYLINOSITOL 4-KINASE GAMMA 4"/>
    <property type="match status" value="1"/>
</dbReference>
<dbReference type="EC" id="2.7.1.67" evidence="2"/>
<evidence type="ECO:0000256" key="6">
    <source>
        <dbReference type="ARBA" id="ARBA00022840"/>
    </source>
</evidence>
<name>A0A6J1DU29_MOMCH</name>
<evidence type="ECO:0000259" key="7">
    <source>
        <dbReference type="PROSITE" id="PS50053"/>
    </source>
</evidence>
<dbReference type="InterPro" id="IPR000403">
    <property type="entry name" value="PI3/4_kinase_cat_dom"/>
</dbReference>
<keyword evidence="5" id="KW-0418">Kinase</keyword>
<gene>
    <name evidence="10" type="primary">LOC111024414</name>
</gene>
<evidence type="ECO:0000313" key="9">
    <source>
        <dbReference type="Proteomes" id="UP000504603"/>
    </source>
</evidence>
<keyword evidence="9" id="KW-1185">Reference proteome</keyword>
<protein>
    <recommendedName>
        <fullName evidence="2">1-phosphatidylinositol 4-kinase</fullName>
        <ecNumber evidence="2">2.7.1.67</ecNumber>
    </recommendedName>
</protein>
<dbReference type="KEGG" id="mcha:111024414"/>
<dbReference type="Pfam" id="PF00240">
    <property type="entry name" value="ubiquitin"/>
    <property type="match status" value="2"/>
</dbReference>
<evidence type="ECO:0000256" key="2">
    <source>
        <dbReference type="ARBA" id="ARBA00012169"/>
    </source>
</evidence>
<dbReference type="InterPro" id="IPR029071">
    <property type="entry name" value="Ubiquitin-like_domsf"/>
</dbReference>
<dbReference type="SMART" id="SM00213">
    <property type="entry name" value="UBQ"/>
    <property type="match status" value="2"/>
</dbReference>
<dbReference type="PROSITE" id="PS50290">
    <property type="entry name" value="PI3_4_KINASE_3"/>
    <property type="match status" value="1"/>
</dbReference>
<dbReference type="InterPro" id="IPR011009">
    <property type="entry name" value="Kinase-like_dom_sf"/>
</dbReference>
<dbReference type="Gene3D" id="3.10.20.90">
    <property type="entry name" value="Phosphatidylinositol 3-kinase Catalytic Subunit, Chain A, domain 1"/>
    <property type="match status" value="2"/>
</dbReference>
<comment type="similarity">
    <text evidence="1">Belongs to the PI3/PI4-kinase family. Type II PI4K subfamily.</text>
</comment>
<dbReference type="PANTHER" id="PTHR45800">
    <property type="entry name" value="PHOSPHATIDYLINOSITOL 4-KINASE GAMMA"/>
    <property type="match status" value="1"/>
</dbReference>
<dbReference type="SUPFAM" id="SSF54236">
    <property type="entry name" value="Ubiquitin-like"/>
    <property type="match status" value="2"/>
</dbReference>
<dbReference type="OrthoDB" id="5839at2759"/>
<dbReference type="CDD" id="cd17039">
    <property type="entry name" value="Ubl_ubiquitin_like"/>
    <property type="match status" value="1"/>
</dbReference>
<sequence length="600" mass="67066">MSSAGVTALLPVHNEQLLFPNRLPTPLGLEPNESIWIYLSVSGSIDPMPIFASESIESVKLRIQSCKGFVVKKQKLVCGGRELSRNNSLVRDYGVTDGNVLHLVLRLSDLQVINVKTYCGKEFTFHVERDRDVAYVKEKITKKVKEFVDADEHEVVCDGRPLDDHSLVDDICNRKDAVIHLFVRKSAKVRGKPVDKAFELSIVASHFKEQCGSKFSRENDKKQYNNTDEKVYRTEYDYDKEIASRRPPPNEGRGSFMEPIIVNPKIELPIPIWDMVNSTLDGLDHGHFPVRSLEGTGGAYLMLDPSGKKYVSVFKPIDEEPMALNNPRALPLSLDGEGLKKGTRVGEGAFREVAAYILDHPITGHRSMFGDKKGFAGVPPTVLVKCLHDGFNHPSDKSVKIGSLQMFMENNGSCEEFGAGAFPTKEVHKISVLDIRLANADRHAGNILLGKEREGGHTVLIPIDHGYCLPTSFEDCTFDWLYWPQAQQPYDAETLDYINSLDAEEDIALLKFHGWELPLECARTLRISTMLLKKGAKRGLTPFDIGSAMCRETLTKKSVIEECVDEAMDSILPGTSETTFLETVYEIMDHRLDQIAASLP</sequence>
<dbReference type="RefSeq" id="XP_022157795.1">
    <property type="nucleotide sequence ID" value="XM_022302103.1"/>
</dbReference>
<accession>A0A6J1DU29</accession>
<dbReference type="SUPFAM" id="SSF56112">
    <property type="entry name" value="Protein kinase-like (PK-like)"/>
    <property type="match status" value="1"/>
</dbReference>
<dbReference type="Proteomes" id="UP000504603">
    <property type="component" value="Unplaced"/>
</dbReference>